<dbReference type="GO" id="GO:0046872">
    <property type="term" value="F:metal ion binding"/>
    <property type="evidence" value="ECO:0007669"/>
    <property type="project" value="UniProtKB-KW"/>
</dbReference>
<evidence type="ECO:0000256" key="4">
    <source>
        <dbReference type="ARBA" id="ARBA00023239"/>
    </source>
</evidence>
<evidence type="ECO:0000256" key="2">
    <source>
        <dbReference type="ARBA" id="ARBA00022723"/>
    </source>
</evidence>
<keyword evidence="4" id="KW-0456">Lyase</keyword>
<dbReference type="Pfam" id="PF04828">
    <property type="entry name" value="GFA"/>
    <property type="match status" value="1"/>
</dbReference>
<protein>
    <submittedName>
        <fullName evidence="6">GFA family protein</fullName>
    </submittedName>
</protein>
<dbReference type="InterPro" id="IPR011057">
    <property type="entry name" value="Mss4-like_sf"/>
</dbReference>
<dbReference type="Proteomes" id="UP000285190">
    <property type="component" value="Unassembled WGS sequence"/>
</dbReference>
<keyword evidence="2" id="KW-0479">Metal-binding</keyword>
<dbReference type="InterPro" id="IPR006913">
    <property type="entry name" value="CENP-V/GFA"/>
</dbReference>
<proteinExistence type="inferred from homology"/>
<dbReference type="PROSITE" id="PS51891">
    <property type="entry name" value="CENP_V_GFA"/>
    <property type="match status" value="1"/>
</dbReference>
<evidence type="ECO:0000256" key="1">
    <source>
        <dbReference type="ARBA" id="ARBA00005495"/>
    </source>
</evidence>
<comment type="similarity">
    <text evidence="1">Belongs to the Gfa family.</text>
</comment>
<dbReference type="AlphaFoldDB" id="A0A418X125"/>
<name>A0A418X125_9BURK</name>
<organism evidence="6 7">
    <name type="scientific">Noviherbaspirillum cavernae</name>
    <dbReference type="NCBI Taxonomy" id="2320862"/>
    <lineage>
        <taxon>Bacteria</taxon>
        <taxon>Pseudomonadati</taxon>
        <taxon>Pseudomonadota</taxon>
        <taxon>Betaproteobacteria</taxon>
        <taxon>Burkholderiales</taxon>
        <taxon>Oxalobacteraceae</taxon>
        <taxon>Noviherbaspirillum</taxon>
    </lineage>
</organism>
<keyword evidence="7" id="KW-1185">Reference proteome</keyword>
<evidence type="ECO:0000313" key="7">
    <source>
        <dbReference type="Proteomes" id="UP000285190"/>
    </source>
</evidence>
<feature type="domain" description="CENP-V/GFA" evidence="5">
    <location>
        <begin position="2"/>
        <end position="117"/>
    </location>
</feature>
<reference evidence="6 7" key="1">
    <citation type="submission" date="2018-09" db="EMBL/GenBank/DDBJ databases">
        <authorList>
            <person name="Zhu H."/>
        </authorList>
    </citation>
    <scope>NUCLEOTIDE SEQUENCE [LARGE SCALE GENOMIC DNA]</scope>
    <source>
        <strain evidence="6 7">K2R10-39</strain>
    </source>
</reference>
<sequence length="134" mass="14728">MLRGSCLCGAVAYEISGPFVHIGNCHCTMCRKLHGAAFVTWGILGQQHFRWTRGESQVRSYESSAGRQRLFCSNCGTSLASAHDGRIGEVVIGTLDDDPGARPSEHIFVASKASWYDISDDLPQHPQWPPHIES</sequence>
<gene>
    <name evidence="6" type="ORF">D3870_08875</name>
</gene>
<dbReference type="EMBL" id="QYUN01000002">
    <property type="protein sequence ID" value="RJG06103.1"/>
    <property type="molecule type" value="Genomic_DNA"/>
</dbReference>
<evidence type="ECO:0000313" key="6">
    <source>
        <dbReference type="EMBL" id="RJG06103.1"/>
    </source>
</evidence>
<dbReference type="GO" id="GO:0016846">
    <property type="term" value="F:carbon-sulfur lyase activity"/>
    <property type="evidence" value="ECO:0007669"/>
    <property type="project" value="InterPro"/>
</dbReference>
<dbReference type="Gene3D" id="3.90.1590.10">
    <property type="entry name" value="glutathione-dependent formaldehyde- activating enzyme (gfa)"/>
    <property type="match status" value="1"/>
</dbReference>
<dbReference type="OrthoDB" id="327703at2"/>
<dbReference type="PANTHER" id="PTHR33337">
    <property type="entry name" value="GFA DOMAIN-CONTAINING PROTEIN"/>
    <property type="match status" value="1"/>
</dbReference>
<evidence type="ECO:0000259" key="5">
    <source>
        <dbReference type="PROSITE" id="PS51891"/>
    </source>
</evidence>
<evidence type="ECO:0000256" key="3">
    <source>
        <dbReference type="ARBA" id="ARBA00022833"/>
    </source>
</evidence>
<comment type="caution">
    <text evidence="6">The sequence shown here is derived from an EMBL/GenBank/DDBJ whole genome shotgun (WGS) entry which is preliminary data.</text>
</comment>
<keyword evidence="3" id="KW-0862">Zinc</keyword>
<dbReference type="RefSeq" id="WP_119738378.1">
    <property type="nucleotide sequence ID" value="NZ_QYUN01000002.1"/>
</dbReference>
<dbReference type="SUPFAM" id="SSF51316">
    <property type="entry name" value="Mss4-like"/>
    <property type="match status" value="1"/>
</dbReference>
<accession>A0A418X125</accession>
<dbReference type="PANTHER" id="PTHR33337:SF40">
    <property type="entry name" value="CENP-V_GFA DOMAIN-CONTAINING PROTEIN-RELATED"/>
    <property type="match status" value="1"/>
</dbReference>